<sequence>MDCTFGCQYSNCNLLDEITFRSRSLINNTRNSIMPSTRHYKPHWLINYVALLIFETIVAALTLWKVFTQQYFKIRVLLDLRDYSKLGVNILS</sequence>
<keyword evidence="1" id="KW-1133">Transmembrane helix</keyword>
<dbReference type="AlphaFoldDB" id="A0A6A4HG51"/>
<accession>A0A6A4HG51</accession>
<name>A0A6A4HG51_9AGAR</name>
<organism evidence="2 3">
    <name type="scientific">Gymnopus androsaceus JB14</name>
    <dbReference type="NCBI Taxonomy" id="1447944"/>
    <lineage>
        <taxon>Eukaryota</taxon>
        <taxon>Fungi</taxon>
        <taxon>Dikarya</taxon>
        <taxon>Basidiomycota</taxon>
        <taxon>Agaricomycotina</taxon>
        <taxon>Agaricomycetes</taxon>
        <taxon>Agaricomycetidae</taxon>
        <taxon>Agaricales</taxon>
        <taxon>Marasmiineae</taxon>
        <taxon>Omphalotaceae</taxon>
        <taxon>Gymnopus</taxon>
    </lineage>
</organism>
<evidence type="ECO:0000313" key="3">
    <source>
        <dbReference type="Proteomes" id="UP000799118"/>
    </source>
</evidence>
<dbReference type="EMBL" id="ML769517">
    <property type="protein sequence ID" value="KAE9396197.1"/>
    <property type="molecule type" value="Genomic_DNA"/>
</dbReference>
<dbReference type="Proteomes" id="UP000799118">
    <property type="component" value="Unassembled WGS sequence"/>
</dbReference>
<gene>
    <name evidence="2" type="ORF">BT96DRAFT_117775</name>
</gene>
<evidence type="ECO:0000313" key="2">
    <source>
        <dbReference type="EMBL" id="KAE9396197.1"/>
    </source>
</evidence>
<keyword evidence="3" id="KW-1185">Reference proteome</keyword>
<keyword evidence="1" id="KW-0472">Membrane</keyword>
<keyword evidence="1" id="KW-0812">Transmembrane</keyword>
<evidence type="ECO:0000256" key="1">
    <source>
        <dbReference type="SAM" id="Phobius"/>
    </source>
</evidence>
<proteinExistence type="predicted"/>
<feature type="transmembrane region" description="Helical" evidence="1">
    <location>
        <begin position="44"/>
        <end position="67"/>
    </location>
</feature>
<reference evidence="2" key="1">
    <citation type="journal article" date="2019" name="Environ. Microbiol.">
        <title>Fungal ecological strategies reflected in gene transcription - a case study of two litter decomposers.</title>
        <authorList>
            <person name="Barbi F."/>
            <person name="Kohler A."/>
            <person name="Barry K."/>
            <person name="Baskaran P."/>
            <person name="Daum C."/>
            <person name="Fauchery L."/>
            <person name="Ihrmark K."/>
            <person name="Kuo A."/>
            <person name="LaButti K."/>
            <person name="Lipzen A."/>
            <person name="Morin E."/>
            <person name="Grigoriev I.V."/>
            <person name="Henrissat B."/>
            <person name="Lindahl B."/>
            <person name="Martin F."/>
        </authorList>
    </citation>
    <scope>NUCLEOTIDE SEQUENCE</scope>
    <source>
        <strain evidence="2">JB14</strain>
    </source>
</reference>
<protein>
    <submittedName>
        <fullName evidence="2">Uncharacterized protein</fullName>
    </submittedName>
</protein>